<dbReference type="EMBL" id="VJMH01005118">
    <property type="protein sequence ID" value="KAF0700539.1"/>
    <property type="molecule type" value="Genomic_DNA"/>
</dbReference>
<sequence>MPLFAPSSKHDQSPKANLKLKVSSWFKTILPHKCTCKHLNKAQKMPVVKPLKCHIEPTLKIPRKYAHDATKPHMWVGGHRVPYIPSQSHRLKGGRMSFDPIVEDKRVCDHCQAQSSKTLARSNVTVDDDDDDEY</sequence>
<evidence type="ECO:0000313" key="1">
    <source>
        <dbReference type="EMBL" id="KAF0700539.1"/>
    </source>
</evidence>
<name>A0A485KLZ1_9STRA</name>
<evidence type="ECO:0000313" key="3">
    <source>
        <dbReference type="Proteomes" id="UP000332933"/>
    </source>
</evidence>
<evidence type="ECO:0000313" key="2">
    <source>
        <dbReference type="EMBL" id="VFT85830.1"/>
    </source>
</evidence>
<reference evidence="2 3" key="1">
    <citation type="submission" date="2019-03" db="EMBL/GenBank/DDBJ databases">
        <authorList>
            <person name="Gaulin E."/>
            <person name="Dumas B."/>
        </authorList>
    </citation>
    <scope>NUCLEOTIDE SEQUENCE [LARGE SCALE GENOMIC DNA]</scope>
    <source>
        <strain evidence="2">CBS 568.67</strain>
    </source>
</reference>
<dbReference type="Proteomes" id="UP000332933">
    <property type="component" value="Unassembled WGS sequence"/>
</dbReference>
<organism evidence="2 3">
    <name type="scientific">Aphanomyces stellatus</name>
    <dbReference type="NCBI Taxonomy" id="120398"/>
    <lineage>
        <taxon>Eukaryota</taxon>
        <taxon>Sar</taxon>
        <taxon>Stramenopiles</taxon>
        <taxon>Oomycota</taxon>
        <taxon>Saprolegniomycetes</taxon>
        <taxon>Saprolegniales</taxon>
        <taxon>Verrucalvaceae</taxon>
        <taxon>Aphanomyces</taxon>
    </lineage>
</organism>
<proteinExistence type="predicted"/>
<gene>
    <name evidence="2" type="primary">Aste57867_8946</name>
    <name evidence="1" type="ORF">As57867_008911</name>
    <name evidence="2" type="ORF">ASTE57867_8946</name>
</gene>
<dbReference type="EMBL" id="CAADRA010005139">
    <property type="protein sequence ID" value="VFT85830.1"/>
    <property type="molecule type" value="Genomic_DNA"/>
</dbReference>
<accession>A0A485KLZ1</accession>
<keyword evidence="3" id="KW-1185">Reference proteome</keyword>
<protein>
    <submittedName>
        <fullName evidence="2">Aste57867_8946 protein</fullName>
    </submittedName>
</protein>
<reference evidence="1" key="2">
    <citation type="submission" date="2019-06" db="EMBL/GenBank/DDBJ databases">
        <title>Genomics analysis of Aphanomyces spp. identifies a new class of oomycete effector associated with host adaptation.</title>
        <authorList>
            <person name="Gaulin E."/>
        </authorList>
    </citation>
    <scope>NUCLEOTIDE SEQUENCE</scope>
    <source>
        <strain evidence="1">CBS 578.67</strain>
    </source>
</reference>
<dbReference type="AlphaFoldDB" id="A0A485KLZ1"/>